<comment type="caution">
    <text evidence="1">The sequence shown here is derived from an EMBL/GenBank/DDBJ whole genome shotgun (WGS) entry which is preliminary data.</text>
</comment>
<accession>A0A1V3XAH0</accession>
<dbReference type="EMBL" id="MVBM01000003">
    <property type="protein sequence ID" value="OOK75451.1"/>
    <property type="molecule type" value="Genomic_DNA"/>
</dbReference>
<name>A0A1V3XAH0_MYCKA</name>
<evidence type="ECO:0000313" key="2">
    <source>
        <dbReference type="Proteomes" id="UP000189229"/>
    </source>
</evidence>
<protein>
    <submittedName>
        <fullName evidence="1">Uncharacterized protein</fullName>
    </submittedName>
</protein>
<reference evidence="1 2" key="1">
    <citation type="submission" date="2017-02" db="EMBL/GenBank/DDBJ databases">
        <title>Complete genome sequences of Mycobacterium kansasii strains isolated from rhesus macaques.</title>
        <authorList>
            <person name="Panda A."/>
            <person name="Nagaraj S."/>
            <person name="Zhao X."/>
            <person name="Tettelin H."/>
            <person name="Detolla L.J."/>
        </authorList>
    </citation>
    <scope>NUCLEOTIDE SEQUENCE [LARGE SCALE GENOMIC DNA]</scope>
    <source>
        <strain evidence="1 2">11-3813</strain>
    </source>
</reference>
<gene>
    <name evidence="1" type="ORF">BZL30_3921</name>
</gene>
<dbReference type="AlphaFoldDB" id="A0A1V3XAH0"/>
<dbReference type="Proteomes" id="UP000189229">
    <property type="component" value="Unassembled WGS sequence"/>
</dbReference>
<organism evidence="1 2">
    <name type="scientific">Mycobacterium kansasii</name>
    <dbReference type="NCBI Taxonomy" id="1768"/>
    <lineage>
        <taxon>Bacteria</taxon>
        <taxon>Bacillati</taxon>
        <taxon>Actinomycetota</taxon>
        <taxon>Actinomycetes</taxon>
        <taxon>Mycobacteriales</taxon>
        <taxon>Mycobacteriaceae</taxon>
        <taxon>Mycobacterium</taxon>
    </lineage>
</organism>
<evidence type="ECO:0000313" key="1">
    <source>
        <dbReference type="EMBL" id="OOK75451.1"/>
    </source>
</evidence>
<proteinExistence type="predicted"/>
<sequence>MVAVPPAGMVIAKSWRVAAGRGDAGLRVEVVWASAARPSPSARLVVWVTAVPVAVRPRAACRPAVQQRTPVCRAVQFPGVRAEPVLRRRLAVVPMVGPVVRVVPAAVPVGPVGVRRSAWEAAATWARRGRLHRSASPVPVRPLPAYPPVVALAVQPPTYPAMVVLVVRVVPAAVRVGPVGVRRSAWEAAATWARPVPVRRQLAEVPVVLVVRVVPVAVPVAPVGVRRSAWEAVAVWVVAVASLPTVAARSLRPGETVATSRSVSRECRRWVWWVVDRVNSHRSTIPCSLLLEAPNLQRAERVCHSRPA</sequence>